<dbReference type="AlphaFoldDB" id="A0AAW2WCM5"/>
<accession>A0AAW2WCM5</accession>
<organism evidence="2">
    <name type="scientific">Sesamum latifolium</name>
    <dbReference type="NCBI Taxonomy" id="2727402"/>
    <lineage>
        <taxon>Eukaryota</taxon>
        <taxon>Viridiplantae</taxon>
        <taxon>Streptophyta</taxon>
        <taxon>Embryophyta</taxon>
        <taxon>Tracheophyta</taxon>
        <taxon>Spermatophyta</taxon>
        <taxon>Magnoliopsida</taxon>
        <taxon>eudicotyledons</taxon>
        <taxon>Gunneridae</taxon>
        <taxon>Pentapetalae</taxon>
        <taxon>asterids</taxon>
        <taxon>lamiids</taxon>
        <taxon>Lamiales</taxon>
        <taxon>Pedaliaceae</taxon>
        <taxon>Sesamum</taxon>
    </lineage>
</organism>
<comment type="caution">
    <text evidence="2">The sequence shown here is derived from an EMBL/GenBank/DDBJ whole genome shotgun (WGS) entry which is preliminary data.</text>
</comment>
<feature type="compositionally biased region" description="Low complexity" evidence="1">
    <location>
        <begin position="42"/>
        <end position="52"/>
    </location>
</feature>
<protein>
    <submittedName>
        <fullName evidence="2">Uncharacterized protein</fullName>
    </submittedName>
</protein>
<feature type="compositionally biased region" description="Basic residues" evidence="1">
    <location>
        <begin position="26"/>
        <end position="41"/>
    </location>
</feature>
<name>A0AAW2WCM5_9LAMI</name>
<feature type="compositionally biased region" description="Polar residues" evidence="1">
    <location>
        <begin position="1"/>
        <end position="11"/>
    </location>
</feature>
<reference evidence="2" key="1">
    <citation type="submission" date="2020-06" db="EMBL/GenBank/DDBJ databases">
        <authorList>
            <person name="Li T."/>
            <person name="Hu X."/>
            <person name="Zhang T."/>
            <person name="Song X."/>
            <person name="Zhang H."/>
            <person name="Dai N."/>
            <person name="Sheng W."/>
            <person name="Hou X."/>
            <person name="Wei L."/>
        </authorList>
    </citation>
    <scope>NUCLEOTIDE SEQUENCE</scope>
    <source>
        <strain evidence="2">KEN1</strain>
        <tissue evidence="2">Leaf</tissue>
    </source>
</reference>
<gene>
    <name evidence="2" type="ORF">Slati_2423200</name>
</gene>
<reference evidence="2" key="2">
    <citation type="journal article" date="2024" name="Plant">
        <title>Genomic evolution and insights into agronomic trait innovations of Sesamum species.</title>
        <authorList>
            <person name="Miao H."/>
            <person name="Wang L."/>
            <person name="Qu L."/>
            <person name="Liu H."/>
            <person name="Sun Y."/>
            <person name="Le M."/>
            <person name="Wang Q."/>
            <person name="Wei S."/>
            <person name="Zheng Y."/>
            <person name="Lin W."/>
            <person name="Duan Y."/>
            <person name="Cao H."/>
            <person name="Xiong S."/>
            <person name="Wang X."/>
            <person name="Wei L."/>
            <person name="Li C."/>
            <person name="Ma Q."/>
            <person name="Ju M."/>
            <person name="Zhao R."/>
            <person name="Li G."/>
            <person name="Mu C."/>
            <person name="Tian Q."/>
            <person name="Mei H."/>
            <person name="Zhang T."/>
            <person name="Gao T."/>
            <person name="Zhang H."/>
        </authorList>
    </citation>
    <scope>NUCLEOTIDE SEQUENCE</scope>
    <source>
        <strain evidence="2">KEN1</strain>
    </source>
</reference>
<sequence>MPVQYEATTHKSAPAVLVGEASTSKTKGKRAGRWKRKKGKGKAVATTASAKGGPTGPKGKGKGKVGGSQWSKSNNVCMHCKGKGH</sequence>
<dbReference type="EMBL" id="JACGWN010000008">
    <property type="protein sequence ID" value="KAL0439402.1"/>
    <property type="molecule type" value="Genomic_DNA"/>
</dbReference>
<evidence type="ECO:0000256" key="1">
    <source>
        <dbReference type="SAM" id="MobiDB-lite"/>
    </source>
</evidence>
<evidence type="ECO:0000313" key="2">
    <source>
        <dbReference type="EMBL" id="KAL0439402.1"/>
    </source>
</evidence>
<feature type="region of interest" description="Disordered" evidence="1">
    <location>
        <begin position="1"/>
        <end position="74"/>
    </location>
</feature>
<proteinExistence type="predicted"/>